<evidence type="ECO:0000313" key="3">
    <source>
        <dbReference type="Proteomes" id="UP001385951"/>
    </source>
</evidence>
<dbReference type="Proteomes" id="UP001385951">
    <property type="component" value="Unassembled WGS sequence"/>
</dbReference>
<comment type="caution">
    <text evidence="2">The sequence shown here is derived from an EMBL/GenBank/DDBJ whole genome shotgun (WGS) entry which is preliminary data.</text>
</comment>
<feature type="compositionally biased region" description="Low complexity" evidence="1">
    <location>
        <begin position="104"/>
        <end position="120"/>
    </location>
</feature>
<feature type="compositionally biased region" description="Polar residues" evidence="1">
    <location>
        <begin position="1"/>
        <end position="26"/>
    </location>
</feature>
<proteinExistence type="predicted"/>
<evidence type="ECO:0000256" key="1">
    <source>
        <dbReference type="SAM" id="MobiDB-lite"/>
    </source>
</evidence>
<name>A0AAW0G0N5_9APHY</name>
<feature type="compositionally biased region" description="Low complexity" evidence="1">
    <location>
        <begin position="70"/>
        <end position="83"/>
    </location>
</feature>
<dbReference type="AlphaFoldDB" id="A0AAW0G0N5"/>
<dbReference type="EMBL" id="JASBNA010000035">
    <property type="protein sequence ID" value="KAK7682570.1"/>
    <property type="molecule type" value="Genomic_DNA"/>
</dbReference>
<feature type="region of interest" description="Disordered" evidence="1">
    <location>
        <begin position="1"/>
        <end position="130"/>
    </location>
</feature>
<accession>A0AAW0G0N5</accession>
<evidence type="ECO:0000313" key="2">
    <source>
        <dbReference type="EMBL" id="KAK7682570.1"/>
    </source>
</evidence>
<protein>
    <submittedName>
        <fullName evidence="2">Uncharacterized protein</fullName>
    </submittedName>
</protein>
<organism evidence="2 3">
    <name type="scientific">Cerrena zonata</name>
    <dbReference type="NCBI Taxonomy" id="2478898"/>
    <lineage>
        <taxon>Eukaryota</taxon>
        <taxon>Fungi</taxon>
        <taxon>Dikarya</taxon>
        <taxon>Basidiomycota</taxon>
        <taxon>Agaricomycotina</taxon>
        <taxon>Agaricomycetes</taxon>
        <taxon>Polyporales</taxon>
        <taxon>Cerrenaceae</taxon>
        <taxon>Cerrena</taxon>
    </lineage>
</organism>
<gene>
    <name evidence="2" type="ORF">QCA50_014370</name>
</gene>
<keyword evidence="3" id="KW-1185">Reference proteome</keyword>
<feature type="compositionally biased region" description="Polar residues" evidence="1">
    <location>
        <begin position="121"/>
        <end position="130"/>
    </location>
</feature>
<sequence length="130" mass="13289">MQNPNQSTSTLQTIASTTPLQGSSSPKDFENAFGSLQSSFGFGGVSPTTIPRTLPGKKTSWFRSKQQTTSPSSAPSSAPSSLSSPPPSAPSNTKDYEAAFGSLSSNFGFGPSPNGPSPVGRTSTGGKRSK</sequence>
<reference evidence="2 3" key="1">
    <citation type="submission" date="2022-09" db="EMBL/GenBank/DDBJ databases">
        <authorList>
            <person name="Palmer J.M."/>
        </authorList>
    </citation>
    <scope>NUCLEOTIDE SEQUENCE [LARGE SCALE GENOMIC DNA]</scope>
    <source>
        <strain evidence="2 3">DSM 7382</strain>
    </source>
</reference>